<dbReference type="OrthoDB" id="4350935at2"/>
<name>A0A0A0J2P4_9MICO</name>
<organism evidence="2 3">
    <name type="scientific">Knoellia sinensis KCTC 19936</name>
    <dbReference type="NCBI Taxonomy" id="1385520"/>
    <lineage>
        <taxon>Bacteria</taxon>
        <taxon>Bacillati</taxon>
        <taxon>Actinomycetota</taxon>
        <taxon>Actinomycetes</taxon>
        <taxon>Micrococcales</taxon>
        <taxon>Intrasporangiaceae</taxon>
        <taxon>Knoellia</taxon>
    </lineage>
</organism>
<sequence length="147" mass="14778">MTDTAPALVAVPASPQPRTDGSALIGPLVLSFVQAAALAGVVAAVAWMGPHVHADATLHKVALFVHLASLVLGFGAVLAVDWTGARRLLGHHGLTDVIDVASRVNAAIWVGYAGLVASGAFLVAAGSAGVSQVGWWGATVIGFLNGR</sequence>
<gene>
    <name evidence="2" type="ORF">N802_07140</name>
</gene>
<protein>
    <submittedName>
        <fullName evidence="2">Uncharacterized protein</fullName>
    </submittedName>
</protein>
<keyword evidence="1" id="KW-1133">Transmembrane helix</keyword>
<dbReference type="RefSeq" id="WP_052110103.1">
    <property type="nucleotide sequence ID" value="NZ_AVPJ01000019.1"/>
</dbReference>
<keyword evidence="3" id="KW-1185">Reference proteome</keyword>
<dbReference type="EMBL" id="AVPJ01000019">
    <property type="protein sequence ID" value="KGN30412.1"/>
    <property type="molecule type" value="Genomic_DNA"/>
</dbReference>
<feature type="transmembrane region" description="Helical" evidence="1">
    <location>
        <begin position="24"/>
        <end position="49"/>
    </location>
</feature>
<keyword evidence="1" id="KW-0472">Membrane</keyword>
<comment type="caution">
    <text evidence="2">The sequence shown here is derived from an EMBL/GenBank/DDBJ whole genome shotgun (WGS) entry which is preliminary data.</text>
</comment>
<proteinExistence type="predicted"/>
<keyword evidence="1" id="KW-0812">Transmembrane</keyword>
<feature type="transmembrane region" description="Helical" evidence="1">
    <location>
        <begin position="106"/>
        <end position="125"/>
    </location>
</feature>
<accession>A0A0A0J2P4</accession>
<feature type="transmembrane region" description="Helical" evidence="1">
    <location>
        <begin position="61"/>
        <end position="80"/>
    </location>
</feature>
<evidence type="ECO:0000313" key="3">
    <source>
        <dbReference type="Proteomes" id="UP000030002"/>
    </source>
</evidence>
<reference evidence="2 3" key="1">
    <citation type="submission" date="2013-08" db="EMBL/GenBank/DDBJ databases">
        <title>The genome sequence of Knoellia sinensis.</title>
        <authorList>
            <person name="Zhu W."/>
            <person name="Wang G."/>
        </authorList>
    </citation>
    <scope>NUCLEOTIDE SEQUENCE [LARGE SCALE GENOMIC DNA]</scope>
    <source>
        <strain evidence="2 3">KCTC 19936</strain>
    </source>
</reference>
<dbReference type="AlphaFoldDB" id="A0A0A0J2P4"/>
<evidence type="ECO:0000256" key="1">
    <source>
        <dbReference type="SAM" id="Phobius"/>
    </source>
</evidence>
<evidence type="ECO:0000313" key="2">
    <source>
        <dbReference type="EMBL" id="KGN30412.1"/>
    </source>
</evidence>
<dbReference type="Proteomes" id="UP000030002">
    <property type="component" value="Unassembled WGS sequence"/>
</dbReference>